<sequence length="84" mass="9666">PRYVGDICTPHLSTPRRAKRAVALAKRVLAQRTRTIKTLQQSQNRLNTRIKCMKDLVSELKRKNLISENAFDSLMVCLYNVKPV</sequence>
<dbReference type="AlphaFoldDB" id="A0A151J0A0"/>
<evidence type="ECO:0008006" key="3">
    <source>
        <dbReference type="Google" id="ProtNLM"/>
    </source>
</evidence>
<evidence type="ECO:0000313" key="1">
    <source>
        <dbReference type="EMBL" id="KYN14918.1"/>
    </source>
</evidence>
<feature type="non-terminal residue" evidence="1">
    <location>
        <position position="1"/>
    </location>
</feature>
<name>A0A151J0A0_9HYME</name>
<dbReference type="EMBL" id="KQ980638">
    <property type="protein sequence ID" value="KYN14918.1"/>
    <property type="molecule type" value="Genomic_DNA"/>
</dbReference>
<gene>
    <name evidence="1" type="ORF">ALC57_12858</name>
</gene>
<keyword evidence="2" id="KW-1185">Reference proteome</keyword>
<organism evidence="1 2">
    <name type="scientific">Trachymyrmex cornetzi</name>
    <dbReference type="NCBI Taxonomy" id="471704"/>
    <lineage>
        <taxon>Eukaryota</taxon>
        <taxon>Metazoa</taxon>
        <taxon>Ecdysozoa</taxon>
        <taxon>Arthropoda</taxon>
        <taxon>Hexapoda</taxon>
        <taxon>Insecta</taxon>
        <taxon>Pterygota</taxon>
        <taxon>Neoptera</taxon>
        <taxon>Endopterygota</taxon>
        <taxon>Hymenoptera</taxon>
        <taxon>Apocrita</taxon>
        <taxon>Aculeata</taxon>
        <taxon>Formicoidea</taxon>
        <taxon>Formicidae</taxon>
        <taxon>Myrmicinae</taxon>
        <taxon>Trachymyrmex</taxon>
    </lineage>
</organism>
<protein>
    <recommendedName>
        <fullName evidence="3">THAP domain-containing protein 9</fullName>
    </recommendedName>
</protein>
<evidence type="ECO:0000313" key="2">
    <source>
        <dbReference type="Proteomes" id="UP000078492"/>
    </source>
</evidence>
<reference evidence="1 2" key="1">
    <citation type="submission" date="2015-09" db="EMBL/GenBank/DDBJ databases">
        <title>Trachymyrmex cornetzi WGS genome.</title>
        <authorList>
            <person name="Nygaard S."/>
            <person name="Hu H."/>
            <person name="Boomsma J."/>
            <person name="Zhang G."/>
        </authorList>
    </citation>
    <scope>NUCLEOTIDE SEQUENCE [LARGE SCALE GENOMIC DNA]</scope>
    <source>
        <strain evidence="1">Tcor2-1</strain>
        <tissue evidence="1">Whole body</tissue>
    </source>
</reference>
<dbReference type="Proteomes" id="UP000078492">
    <property type="component" value="Unassembled WGS sequence"/>
</dbReference>
<proteinExistence type="predicted"/>
<accession>A0A151J0A0</accession>